<keyword evidence="5" id="KW-0520">NAD</keyword>
<comment type="catalytic activity">
    <reaction evidence="1 7">
        <text>dTDP-alpha-D-glucose = dTDP-4-dehydro-6-deoxy-alpha-D-glucose + H2O</text>
        <dbReference type="Rhea" id="RHEA:17221"/>
        <dbReference type="ChEBI" id="CHEBI:15377"/>
        <dbReference type="ChEBI" id="CHEBI:57477"/>
        <dbReference type="ChEBI" id="CHEBI:57649"/>
        <dbReference type="EC" id="4.2.1.46"/>
    </reaction>
</comment>
<dbReference type="RefSeq" id="WP_078815514.1">
    <property type="nucleotide sequence ID" value="NZ_FUYE01000019.1"/>
</dbReference>
<reference evidence="10" key="1">
    <citation type="submission" date="2017-02" db="EMBL/GenBank/DDBJ databases">
        <authorList>
            <person name="Varghese N."/>
            <person name="Submissions S."/>
        </authorList>
    </citation>
    <scope>NUCLEOTIDE SEQUENCE [LARGE SCALE GENOMIC DNA]</scope>
    <source>
        <strain evidence="10">ATCC 700200</strain>
    </source>
</reference>
<dbReference type="STRING" id="48467.SAMN02745166_04377"/>
<feature type="domain" description="NAD(P)-binding" evidence="8">
    <location>
        <begin position="4"/>
        <end position="306"/>
    </location>
</feature>
<dbReference type="Pfam" id="PF16363">
    <property type="entry name" value="GDP_Man_Dehyd"/>
    <property type="match status" value="1"/>
</dbReference>
<gene>
    <name evidence="9" type="ORF">SAMN02745166_04377</name>
</gene>
<evidence type="ECO:0000256" key="7">
    <source>
        <dbReference type="RuleBase" id="RU004473"/>
    </source>
</evidence>
<dbReference type="EMBL" id="FUYE01000019">
    <property type="protein sequence ID" value="SKB05947.1"/>
    <property type="molecule type" value="Genomic_DNA"/>
</dbReference>
<dbReference type="GO" id="GO:0009225">
    <property type="term" value="P:nucleotide-sugar metabolic process"/>
    <property type="evidence" value="ECO:0007669"/>
    <property type="project" value="InterPro"/>
</dbReference>
<dbReference type="AlphaFoldDB" id="A0A1T4YVS5"/>
<keyword evidence="6 7" id="KW-0456">Lyase</keyword>
<evidence type="ECO:0000313" key="9">
    <source>
        <dbReference type="EMBL" id="SKB05947.1"/>
    </source>
</evidence>
<dbReference type="Proteomes" id="UP000190774">
    <property type="component" value="Unassembled WGS sequence"/>
</dbReference>
<dbReference type="EC" id="4.2.1.46" evidence="4 7"/>
<dbReference type="Gene3D" id="3.40.50.720">
    <property type="entry name" value="NAD(P)-binding Rossmann-like Domain"/>
    <property type="match status" value="1"/>
</dbReference>
<evidence type="ECO:0000259" key="8">
    <source>
        <dbReference type="Pfam" id="PF16363"/>
    </source>
</evidence>
<keyword evidence="10" id="KW-1185">Reference proteome</keyword>
<dbReference type="PANTHER" id="PTHR43000">
    <property type="entry name" value="DTDP-D-GLUCOSE 4,6-DEHYDRATASE-RELATED"/>
    <property type="match status" value="1"/>
</dbReference>
<evidence type="ECO:0000256" key="1">
    <source>
        <dbReference type="ARBA" id="ARBA00001539"/>
    </source>
</evidence>
<dbReference type="OrthoDB" id="9766450at2"/>
<accession>A0A1T4YVS5</accession>
<organism evidence="9 10">
    <name type="scientific">Prosthecobacter debontii</name>
    <dbReference type="NCBI Taxonomy" id="48467"/>
    <lineage>
        <taxon>Bacteria</taxon>
        <taxon>Pseudomonadati</taxon>
        <taxon>Verrucomicrobiota</taxon>
        <taxon>Verrucomicrobiia</taxon>
        <taxon>Verrucomicrobiales</taxon>
        <taxon>Verrucomicrobiaceae</taxon>
        <taxon>Prosthecobacter</taxon>
    </lineage>
</organism>
<dbReference type="CDD" id="cd05246">
    <property type="entry name" value="dTDP_GD_SDR_e"/>
    <property type="match status" value="1"/>
</dbReference>
<dbReference type="SUPFAM" id="SSF51735">
    <property type="entry name" value="NAD(P)-binding Rossmann-fold domains"/>
    <property type="match status" value="1"/>
</dbReference>
<evidence type="ECO:0000256" key="3">
    <source>
        <dbReference type="ARBA" id="ARBA00008178"/>
    </source>
</evidence>
<dbReference type="InterPro" id="IPR005888">
    <property type="entry name" value="dTDP_Gluc_deHydtase"/>
</dbReference>
<sequence>MNILVTGGAGFIGSHLIRRIVDEPEVDCVVNLDALTYAGNLQNLEGIHDRHPRYAFEHADLRDAERVHQIVAAHDITHVLHLAAESHVDRSIQSSAIFMQTNVLGTLHLLDACRAYWRLGGDNRFIQVSTDEVYGSLNPDDPPFTEETPLLPNSPYSASKAAADCLVRSYVKTYDFPAIIARCCNNFGPGQHAEKLIPTVLRCLKTRQPIPVYGDGRQIREWIHVSDHVDMLWRALLGGKLGEVYNLGSGVELSNLQLIEHLCDLWDQQTGLEVRSSRQLVTHVQDRPGHDRRYSIDASKFEQAMGSPQGSCDPDDGLAALVASFLR</sequence>
<evidence type="ECO:0000256" key="2">
    <source>
        <dbReference type="ARBA" id="ARBA00001911"/>
    </source>
</evidence>
<name>A0A1T4YVS5_9BACT</name>
<dbReference type="NCBIfam" id="TIGR01181">
    <property type="entry name" value="dTDP_gluc_dehyt"/>
    <property type="match status" value="1"/>
</dbReference>
<dbReference type="GO" id="GO:0008460">
    <property type="term" value="F:dTDP-glucose 4,6-dehydratase activity"/>
    <property type="evidence" value="ECO:0007669"/>
    <property type="project" value="UniProtKB-EC"/>
</dbReference>
<evidence type="ECO:0000256" key="4">
    <source>
        <dbReference type="ARBA" id="ARBA00011990"/>
    </source>
</evidence>
<dbReference type="InterPro" id="IPR036291">
    <property type="entry name" value="NAD(P)-bd_dom_sf"/>
</dbReference>
<evidence type="ECO:0000313" key="10">
    <source>
        <dbReference type="Proteomes" id="UP000190774"/>
    </source>
</evidence>
<comment type="cofactor">
    <cofactor evidence="2 7">
        <name>NAD(+)</name>
        <dbReference type="ChEBI" id="CHEBI:57540"/>
    </cofactor>
</comment>
<proteinExistence type="inferred from homology"/>
<comment type="similarity">
    <text evidence="3 7">Belongs to the NAD(P)-dependent epimerase/dehydratase family. dTDP-glucose dehydratase subfamily.</text>
</comment>
<dbReference type="Gene3D" id="3.90.25.10">
    <property type="entry name" value="UDP-galactose 4-epimerase, domain 1"/>
    <property type="match status" value="1"/>
</dbReference>
<dbReference type="InterPro" id="IPR016040">
    <property type="entry name" value="NAD(P)-bd_dom"/>
</dbReference>
<protein>
    <recommendedName>
        <fullName evidence="4 7">dTDP-glucose 4,6-dehydratase</fullName>
        <ecNumber evidence="4 7">4.2.1.46</ecNumber>
    </recommendedName>
</protein>
<evidence type="ECO:0000256" key="5">
    <source>
        <dbReference type="ARBA" id="ARBA00023027"/>
    </source>
</evidence>
<evidence type="ECO:0000256" key="6">
    <source>
        <dbReference type="ARBA" id="ARBA00023239"/>
    </source>
</evidence>